<sequence length="137" mass="15204">MSSIRFLETSQAASLHLSGSTRLTHMDRNSHSITTHVVKTEYKHDEKAMSRRVVLKLITTSIASGSFAGNVLVDMKRIKACPAPPSGGLVKYHVTSCHDSSSYSYYIFPIFFIGVCQLPTYSKPHKSDREHDGSKSN</sequence>
<gene>
    <name evidence="1" type="ORF">CTI12_AA341010</name>
</gene>
<dbReference type="OrthoDB" id="10350136at2759"/>
<dbReference type="Proteomes" id="UP000245207">
    <property type="component" value="Unassembled WGS sequence"/>
</dbReference>
<dbReference type="EMBL" id="PKPP01004321">
    <property type="protein sequence ID" value="PWA64942.1"/>
    <property type="molecule type" value="Genomic_DNA"/>
</dbReference>
<organism evidence="1 2">
    <name type="scientific">Artemisia annua</name>
    <name type="common">Sweet wormwood</name>
    <dbReference type="NCBI Taxonomy" id="35608"/>
    <lineage>
        <taxon>Eukaryota</taxon>
        <taxon>Viridiplantae</taxon>
        <taxon>Streptophyta</taxon>
        <taxon>Embryophyta</taxon>
        <taxon>Tracheophyta</taxon>
        <taxon>Spermatophyta</taxon>
        <taxon>Magnoliopsida</taxon>
        <taxon>eudicotyledons</taxon>
        <taxon>Gunneridae</taxon>
        <taxon>Pentapetalae</taxon>
        <taxon>asterids</taxon>
        <taxon>campanulids</taxon>
        <taxon>Asterales</taxon>
        <taxon>Asteraceae</taxon>
        <taxon>Asteroideae</taxon>
        <taxon>Anthemideae</taxon>
        <taxon>Artemisiinae</taxon>
        <taxon>Artemisia</taxon>
    </lineage>
</organism>
<keyword evidence="2" id="KW-1185">Reference proteome</keyword>
<reference evidence="1 2" key="1">
    <citation type="journal article" date="2018" name="Mol. Plant">
        <title>The genome of Artemisia annua provides insight into the evolution of Asteraceae family and artemisinin biosynthesis.</title>
        <authorList>
            <person name="Shen Q."/>
            <person name="Zhang L."/>
            <person name="Liao Z."/>
            <person name="Wang S."/>
            <person name="Yan T."/>
            <person name="Shi P."/>
            <person name="Liu M."/>
            <person name="Fu X."/>
            <person name="Pan Q."/>
            <person name="Wang Y."/>
            <person name="Lv Z."/>
            <person name="Lu X."/>
            <person name="Zhang F."/>
            <person name="Jiang W."/>
            <person name="Ma Y."/>
            <person name="Chen M."/>
            <person name="Hao X."/>
            <person name="Li L."/>
            <person name="Tang Y."/>
            <person name="Lv G."/>
            <person name="Zhou Y."/>
            <person name="Sun X."/>
            <person name="Brodelius P.E."/>
            <person name="Rose J.K.C."/>
            <person name="Tang K."/>
        </authorList>
    </citation>
    <scope>NUCLEOTIDE SEQUENCE [LARGE SCALE GENOMIC DNA]</scope>
    <source>
        <strain evidence="2">cv. Huhao1</strain>
        <tissue evidence="1">Leaf</tissue>
    </source>
</reference>
<dbReference type="AlphaFoldDB" id="A0A2U1MUN0"/>
<evidence type="ECO:0000313" key="1">
    <source>
        <dbReference type="EMBL" id="PWA64942.1"/>
    </source>
</evidence>
<evidence type="ECO:0000313" key="2">
    <source>
        <dbReference type="Proteomes" id="UP000245207"/>
    </source>
</evidence>
<proteinExistence type="predicted"/>
<comment type="caution">
    <text evidence="1">The sequence shown here is derived from an EMBL/GenBank/DDBJ whole genome shotgun (WGS) entry which is preliminary data.</text>
</comment>
<accession>A0A2U1MUN0</accession>
<protein>
    <submittedName>
        <fullName evidence="1">Photosystem II PsbQ, oxygen evolving complex</fullName>
    </submittedName>
</protein>
<name>A0A2U1MUN0_ARTAN</name>